<dbReference type="EMBL" id="AAVN02000002">
    <property type="protein sequence ID" value="EBA40018.1"/>
    <property type="molecule type" value="Genomic_DNA"/>
</dbReference>
<dbReference type="Proteomes" id="UP000002979">
    <property type="component" value="Unassembled WGS sequence"/>
</dbReference>
<accession>A4E802</accession>
<gene>
    <name evidence="1" type="ORF">COLAER_00541</name>
</gene>
<name>A4E802_COLAA</name>
<evidence type="ECO:0000313" key="1">
    <source>
        <dbReference type="EMBL" id="EBA40018.1"/>
    </source>
</evidence>
<organism evidence="1 2">
    <name type="scientific">Collinsella aerofaciens (strain ATCC 25986 / DSM 3979 / JCM 10188 / KCTC 3647 / NCTC 11838 / VPI 1003)</name>
    <dbReference type="NCBI Taxonomy" id="411903"/>
    <lineage>
        <taxon>Bacteria</taxon>
        <taxon>Bacillati</taxon>
        <taxon>Actinomycetota</taxon>
        <taxon>Coriobacteriia</taxon>
        <taxon>Coriobacteriales</taxon>
        <taxon>Coriobacteriaceae</taxon>
        <taxon>Collinsella</taxon>
    </lineage>
</organism>
<evidence type="ECO:0000313" key="2">
    <source>
        <dbReference type="Proteomes" id="UP000002979"/>
    </source>
</evidence>
<reference evidence="1 2" key="1">
    <citation type="submission" date="2007-01" db="EMBL/GenBank/DDBJ databases">
        <title>Draft genome sequence of Collinsella aerofaciens (ATCC 25986).</title>
        <authorList>
            <person name="Sudarsanam P."/>
            <person name="Ley R."/>
            <person name="Guruge J."/>
            <person name="Turnbaugh P.J."/>
            <person name="Mahowald M."/>
            <person name="Liep D."/>
            <person name="Gordon J."/>
        </authorList>
    </citation>
    <scope>NUCLEOTIDE SEQUENCE [LARGE SCALE GENOMIC DNA]</scope>
    <source>
        <strain evidence="2">ATCC 25986 / DSM 3979 / JCM 10188 / KCTC 3647 / NCTC 11838 / VPI 1003</strain>
    </source>
</reference>
<reference evidence="1 2" key="2">
    <citation type="submission" date="2007-04" db="EMBL/GenBank/DDBJ databases">
        <authorList>
            <person name="Fulton L."/>
            <person name="Clifton S."/>
            <person name="Fulton B."/>
            <person name="Xu J."/>
            <person name="Minx P."/>
            <person name="Mardis E.R."/>
            <person name="Wilson R.K."/>
        </authorList>
    </citation>
    <scope>NUCLEOTIDE SEQUENCE [LARGE SCALE GENOMIC DNA]</scope>
    <source>
        <strain evidence="2">ATCC 25986 / DSM 3979 / JCM 10188 / KCTC 3647 / NCTC 11838 / VPI 1003</strain>
    </source>
</reference>
<dbReference type="AlphaFoldDB" id="A4E802"/>
<proteinExistence type="predicted"/>
<comment type="caution">
    <text evidence="1">The sequence shown here is derived from an EMBL/GenBank/DDBJ whole genome shotgun (WGS) entry which is preliminary data.</text>
</comment>
<sequence length="87" mass="9014">MGRGDLFVVKDGAEEVGVEGHGFGKGVVAVAGDEQVVFLAAELRIATGDHPDVGEYLECRGSAIAQERHIAPLACAHDIGNVDATDI</sequence>
<protein>
    <submittedName>
        <fullName evidence="1">Uncharacterized protein</fullName>
    </submittedName>
</protein>